<proteinExistence type="predicted"/>
<name>A0AAD9XXF8_COLKA</name>
<feature type="compositionally biased region" description="Basic residues" evidence="1">
    <location>
        <begin position="102"/>
        <end position="111"/>
    </location>
</feature>
<dbReference type="Proteomes" id="UP001281614">
    <property type="component" value="Unassembled WGS sequence"/>
</dbReference>
<reference evidence="2" key="1">
    <citation type="submission" date="2023-02" db="EMBL/GenBank/DDBJ databases">
        <title>Colletotrichum kahawae CIFC_Que2 genome sequencing and assembly.</title>
        <authorList>
            <person name="Baroncelli R."/>
        </authorList>
    </citation>
    <scope>NUCLEOTIDE SEQUENCE</scope>
    <source>
        <strain evidence="2">CIFC_Que2</strain>
    </source>
</reference>
<evidence type="ECO:0000313" key="3">
    <source>
        <dbReference type="Proteomes" id="UP001281614"/>
    </source>
</evidence>
<feature type="compositionally biased region" description="Low complexity" evidence="1">
    <location>
        <begin position="63"/>
        <end position="75"/>
    </location>
</feature>
<accession>A0AAD9XXF8</accession>
<sequence>MYIVDLFQHAVQAVLNNRQWQQLKHRFPSIKMGQQSGTDTTGKEAGKAKDAPIEGKPGGSTSGNGTSSDNSGNSNSKDKGDGDDDDEFHDTVDTVVTANNPPRRRAPRKKPGIASALETADDDKYDDAWLPEYDDGPANGKVVDGEWVAVKKPKPTR</sequence>
<evidence type="ECO:0000256" key="1">
    <source>
        <dbReference type="SAM" id="MobiDB-lite"/>
    </source>
</evidence>
<comment type="caution">
    <text evidence="2">The sequence shown here is derived from an EMBL/GenBank/DDBJ whole genome shotgun (WGS) entry which is preliminary data.</text>
</comment>
<dbReference type="AlphaFoldDB" id="A0AAD9XXF8"/>
<keyword evidence="3" id="KW-1185">Reference proteome</keyword>
<feature type="compositionally biased region" description="Basic and acidic residues" evidence="1">
    <location>
        <begin position="41"/>
        <end position="53"/>
    </location>
</feature>
<dbReference type="EMBL" id="VYYT01000879">
    <property type="protein sequence ID" value="KAK2728542.1"/>
    <property type="molecule type" value="Genomic_DNA"/>
</dbReference>
<feature type="region of interest" description="Disordered" evidence="1">
    <location>
        <begin position="26"/>
        <end position="141"/>
    </location>
</feature>
<evidence type="ECO:0000313" key="2">
    <source>
        <dbReference type="EMBL" id="KAK2728542.1"/>
    </source>
</evidence>
<protein>
    <submittedName>
        <fullName evidence="2">Uncharacterized protein</fullName>
    </submittedName>
</protein>
<organism evidence="2 3">
    <name type="scientific">Colletotrichum kahawae</name>
    <name type="common">Coffee berry disease fungus</name>
    <dbReference type="NCBI Taxonomy" id="34407"/>
    <lineage>
        <taxon>Eukaryota</taxon>
        <taxon>Fungi</taxon>
        <taxon>Dikarya</taxon>
        <taxon>Ascomycota</taxon>
        <taxon>Pezizomycotina</taxon>
        <taxon>Sordariomycetes</taxon>
        <taxon>Hypocreomycetidae</taxon>
        <taxon>Glomerellales</taxon>
        <taxon>Glomerellaceae</taxon>
        <taxon>Colletotrichum</taxon>
        <taxon>Colletotrichum gloeosporioides species complex</taxon>
    </lineage>
</organism>
<gene>
    <name evidence="2" type="ORF">CKAH01_10897</name>
</gene>